<dbReference type="InterPro" id="IPR003203">
    <property type="entry name" value="CobU/CobP"/>
</dbReference>
<sequence length="148" mass="17247">MHFITGGAYNGKRKWVKDHYAAEHYIWLSAYSSDALTKPLQNYIPSLAVLEGLEEWIRTQIDSAFSPYTLRQRVMDQLGVWLEWEQANSCRRLVIIGTDTSKGIVPMDKRQRYLRDVTGWVYQDIVAQAERADVIWYGIAQTIKNDYI</sequence>
<dbReference type="GO" id="GO:0043752">
    <property type="term" value="F:adenosylcobinamide kinase activity"/>
    <property type="evidence" value="ECO:0007669"/>
    <property type="project" value="InterPro"/>
</dbReference>
<dbReference type="Pfam" id="PF02283">
    <property type="entry name" value="CobU"/>
    <property type="match status" value="1"/>
</dbReference>
<accession>A0A917UZE1</accession>
<dbReference type="GO" id="GO:0009236">
    <property type="term" value="P:cobalamin biosynthetic process"/>
    <property type="evidence" value="ECO:0007669"/>
    <property type="project" value="InterPro"/>
</dbReference>
<evidence type="ECO:0000313" key="1">
    <source>
        <dbReference type="EMBL" id="GGJ99522.1"/>
    </source>
</evidence>
<organism evidence="1 2">
    <name type="scientific">Lentibacillus kapialis</name>
    <dbReference type="NCBI Taxonomy" id="340214"/>
    <lineage>
        <taxon>Bacteria</taxon>
        <taxon>Bacillati</taxon>
        <taxon>Bacillota</taxon>
        <taxon>Bacilli</taxon>
        <taxon>Bacillales</taxon>
        <taxon>Bacillaceae</taxon>
        <taxon>Lentibacillus</taxon>
    </lineage>
</organism>
<dbReference type="Gene3D" id="3.40.50.300">
    <property type="entry name" value="P-loop containing nucleotide triphosphate hydrolases"/>
    <property type="match status" value="1"/>
</dbReference>
<proteinExistence type="predicted"/>
<gene>
    <name evidence="1" type="ORF">GCM10007063_22350</name>
</gene>
<reference evidence="1" key="1">
    <citation type="journal article" date="2014" name="Int. J. Syst. Evol. Microbiol.">
        <title>Complete genome sequence of Corynebacterium casei LMG S-19264T (=DSM 44701T), isolated from a smear-ripened cheese.</title>
        <authorList>
            <consortium name="US DOE Joint Genome Institute (JGI-PGF)"/>
            <person name="Walter F."/>
            <person name="Albersmeier A."/>
            <person name="Kalinowski J."/>
            <person name="Ruckert C."/>
        </authorList>
    </citation>
    <scope>NUCLEOTIDE SEQUENCE</scope>
    <source>
        <strain evidence="1">JCM 12580</strain>
    </source>
</reference>
<protein>
    <recommendedName>
        <fullName evidence="3">Adenosylcobinamide kinase</fullName>
    </recommendedName>
</protein>
<comment type="caution">
    <text evidence="1">The sequence shown here is derived from an EMBL/GenBank/DDBJ whole genome shotgun (WGS) entry which is preliminary data.</text>
</comment>
<dbReference type="InterPro" id="IPR027417">
    <property type="entry name" value="P-loop_NTPase"/>
</dbReference>
<evidence type="ECO:0008006" key="3">
    <source>
        <dbReference type="Google" id="ProtNLM"/>
    </source>
</evidence>
<dbReference type="SUPFAM" id="SSF52540">
    <property type="entry name" value="P-loop containing nucleoside triphosphate hydrolases"/>
    <property type="match status" value="1"/>
</dbReference>
<name>A0A917UZE1_9BACI</name>
<evidence type="ECO:0000313" key="2">
    <source>
        <dbReference type="Proteomes" id="UP000658382"/>
    </source>
</evidence>
<dbReference type="GO" id="GO:0000166">
    <property type="term" value="F:nucleotide binding"/>
    <property type="evidence" value="ECO:0007669"/>
    <property type="project" value="InterPro"/>
</dbReference>
<keyword evidence="2" id="KW-1185">Reference proteome</keyword>
<dbReference type="AlphaFoldDB" id="A0A917UZE1"/>
<dbReference type="EMBL" id="BMNQ01000032">
    <property type="protein sequence ID" value="GGJ99522.1"/>
    <property type="molecule type" value="Genomic_DNA"/>
</dbReference>
<reference evidence="1" key="2">
    <citation type="submission" date="2020-09" db="EMBL/GenBank/DDBJ databases">
        <authorList>
            <person name="Sun Q."/>
            <person name="Ohkuma M."/>
        </authorList>
    </citation>
    <scope>NUCLEOTIDE SEQUENCE</scope>
    <source>
        <strain evidence="1">JCM 12580</strain>
    </source>
</reference>
<dbReference type="RefSeq" id="WP_188633181.1">
    <property type="nucleotide sequence ID" value="NZ_BMNQ01000032.1"/>
</dbReference>
<dbReference type="Proteomes" id="UP000658382">
    <property type="component" value="Unassembled WGS sequence"/>
</dbReference>